<evidence type="ECO:0000256" key="3">
    <source>
        <dbReference type="ARBA" id="ARBA00022801"/>
    </source>
</evidence>
<dbReference type="InterPro" id="IPR043137">
    <property type="entry name" value="GGT_ssub_C"/>
</dbReference>
<dbReference type="EMBL" id="BSFQ01000027">
    <property type="protein sequence ID" value="GLL14024.1"/>
    <property type="molecule type" value="Genomic_DNA"/>
</dbReference>
<keyword evidence="2" id="KW-0808">Transferase</keyword>
<name>A0A9W6NYM1_9PSEU</name>
<dbReference type="GO" id="GO:0016740">
    <property type="term" value="F:transferase activity"/>
    <property type="evidence" value="ECO:0007669"/>
    <property type="project" value="UniProtKB-KW"/>
</dbReference>
<keyword evidence="6" id="KW-1185">Reference proteome</keyword>
<protein>
    <submittedName>
        <fullName evidence="5">Gamma-glutamyltranspeptidase</fullName>
    </submittedName>
</protein>
<evidence type="ECO:0000256" key="4">
    <source>
        <dbReference type="ARBA" id="ARBA00023145"/>
    </source>
</evidence>
<reference evidence="5" key="1">
    <citation type="journal article" date="2014" name="Int. J. Syst. Evol. Microbiol.">
        <title>Complete genome sequence of Corynebacterium casei LMG S-19264T (=DSM 44701T), isolated from a smear-ripened cheese.</title>
        <authorList>
            <consortium name="US DOE Joint Genome Institute (JGI-PGF)"/>
            <person name="Walter F."/>
            <person name="Albersmeier A."/>
            <person name="Kalinowski J."/>
            <person name="Ruckert C."/>
        </authorList>
    </citation>
    <scope>NUCLEOTIDE SEQUENCE</scope>
    <source>
        <strain evidence="5">VKM Ac-1069</strain>
    </source>
</reference>
<dbReference type="Pfam" id="PF01019">
    <property type="entry name" value="G_glu_transpept"/>
    <property type="match status" value="1"/>
</dbReference>
<dbReference type="InterPro" id="IPR043138">
    <property type="entry name" value="GGT_lsub"/>
</dbReference>
<organism evidence="5 6">
    <name type="scientific">Pseudonocardia halophobica</name>
    <dbReference type="NCBI Taxonomy" id="29401"/>
    <lineage>
        <taxon>Bacteria</taxon>
        <taxon>Bacillati</taxon>
        <taxon>Actinomycetota</taxon>
        <taxon>Actinomycetes</taxon>
        <taxon>Pseudonocardiales</taxon>
        <taxon>Pseudonocardiaceae</taxon>
        <taxon>Pseudonocardia</taxon>
    </lineage>
</organism>
<reference evidence="5" key="2">
    <citation type="submission" date="2023-01" db="EMBL/GenBank/DDBJ databases">
        <authorList>
            <person name="Sun Q."/>
            <person name="Evtushenko L."/>
        </authorList>
    </citation>
    <scope>NUCLEOTIDE SEQUENCE</scope>
    <source>
        <strain evidence="5">VKM Ac-1069</strain>
    </source>
</reference>
<dbReference type="Proteomes" id="UP001143463">
    <property type="component" value="Unassembled WGS sequence"/>
</dbReference>
<accession>A0A9W6NYM1</accession>
<keyword evidence="4" id="KW-0865">Zymogen</keyword>
<evidence type="ECO:0000256" key="1">
    <source>
        <dbReference type="ARBA" id="ARBA00009381"/>
    </source>
</evidence>
<evidence type="ECO:0000256" key="2">
    <source>
        <dbReference type="ARBA" id="ARBA00022679"/>
    </source>
</evidence>
<dbReference type="GO" id="GO:0016787">
    <property type="term" value="F:hydrolase activity"/>
    <property type="evidence" value="ECO:0007669"/>
    <property type="project" value="UniProtKB-KW"/>
</dbReference>
<dbReference type="SUPFAM" id="SSF56235">
    <property type="entry name" value="N-terminal nucleophile aminohydrolases (Ntn hydrolases)"/>
    <property type="match status" value="1"/>
</dbReference>
<comment type="caution">
    <text evidence="5">The sequence shown here is derived from an EMBL/GenBank/DDBJ whole genome shotgun (WGS) entry which is preliminary data.</text>
</comment>
<comment type="similarity">
    <text evidence="1">Belongs to the gamma-glutamyltransferase family.</text>
</comment>
<sequence length="584" mass="59855">MASHRTSTSPALREDVDGTVAAPHEVSVRAGLEMLERGGTAVDAAVAAALVAGVVEPAETTLAGSGFLVLADPADGAWSVEFGPRAPRTAHSTMYALDLDSQDYPVNGVAAVVGKANSDGPLATGVPRTLLGLLTAQERFGRLPRRMVLAPAIAAAADGFAIDPFFLVSALGDLGRLGRDAGARATFLDAEGLPLGRTSGSHAGTSYAPPSRLPQPVLAATLAEVADAPDLDLLRTGAVAERIVATSGELGGILTAADLAASAPDIVRPLSTVFRGHEILVPAAPSGGLTQLQALATWQALHPEGGPIEDTAERTRQLAAVLLHAFADRYHWLGDPDVVPVPPASALLAPGYIRLLAEQVRARAVPTTEGAPPWSFYAGRAEHDPWAFATSHVPAWEPELASTPTAGTTHVSVVDAEGRAVSVTHTAAHPFGSAIVCSRTGLLLDSAMAWFNAAPGAANSIRPGARPLANMGPTVITHEGRPVAALGASGGRRIISTMVQLVINLLDRRTSLTDALAAPRVDASGPELLLQGSLGTHAPELADLAAVAVRGTNAPFTTDFARANGAVRHAGGTRSAVDALCFAP</sequence>
<keyword evidence="3" id="KW-0378">Hydrolase</keyword>
<gene>
    <name evidence="5" type="primary">ggt_2</name>
    <name evidence="5" type="ORF">GCM10017577_51690</name>
</gene>
<dbReference type="PRINTS" id="PR01210">
    <property type="entry name" value="GGTRANSPTASE"/>
</dbReference>
<proteinExistence type="inferred from homology"/>
<evidence type="ECO:0000313" key="6">
    <source>
        <dbReference type="Proteomes" id="UP001143463"/>
    </source>
</evidence>
<dbReference type="PANTHER" id="PTHR43199">
    <property type="entry name" value="GLUTATHIONE HYDROLASE"/>
    <property type="match status" value="1"/>
</dbReference>
<evidence type="ECO:0000313" key="5">
    <source>
        <dbReference type="EMBL" id="GLL14024.1"/>
    </source>
</evidence>
<dbReference type="AlphaFoldDB" id="A0A9W6NYM1"/>
<dbReference type="InterPro" id="IPR051792">
    <property type="entry name" value="GGT_bact"/>
</dbReference>
<dbReference type="Gene3D" id="1.10.246.130">
    <property type="match status" value="1"/>
</dbReference>
<dbReference type="PANTHER" id="PTHR43199:SF1">
    <property type="entry name" value="GLUTATHIONE HYDROLASE PROENZYME"/>
    <property type="match status" value="1"/>
</dbReference>
<dbReference type="Gene3D" id="3.60.20.40">
    <property type="match status" value="1"/>
</dbReference>
<dbReference type="InterPro" id="IPR029055">
    <property type="entry name" value="Ntn_hydrolases_N"/>
</dbReference>